<dbReference type="Gene3D" id="3.60.21.10">
    <property type="match status" value="1"/>
</dbReference>
<dbReference type="InterPro" id="IPR051693">
    <property type="entry name" value="UPF0046_metallophosphoest"/>
</dbReference>
<dbReference type="PANTHER" id="PTHR12905:SF0">
    <property type="entry name" value="CALCINEURIN-LIKE PHOSPHOESTERASE DOMAIN-CONTAINING PROTEIN"/>
    <property type="match status" value="1"/>
</dbReference>
<gene>
    <name evidence="2" type="ORF">TPC1_11090</name>
</gene>
<name>A0A146KI28_9EUKA</name>
<dbReference type="GO" id="GO:0016787">
    <property type="term" value="F:hydrolase activity"/>
    <property type="evidence" value="ECO:0007669"/>
    <property type="project" value="InterPro"/>
</dbReference>
<evidence type="ECO:0000313" key="2">
    <source>
        <dbReference type="EMBL" id="JAP95788.1"/>
    </source>
</evidence>
<sequence length="219" mass="25789">ISILSDTHKFHNNLGHLIKDGDLIIFAGDFMSLGDLIQKWSDLENFINWFDSLNFTHKVMICGNHDIIVQKNTEKFQKLISKTKINYLENSYITLNIKNKMIKIYGSPYLCWKRHHGYYMEELPLQEQRNKIENVDILISHCPPKSIMDRNIGCKSLAKAIEKVKPKIACFGHIHEQTNVKMINQTWYVNCSVGAEYYEELNPWNFEWDFDKNALFLQK</sequence>
<accession>A0A146KI28</accession>
<proteinExistence type="predicted"/>
<feature type="domain" description="Calcineurin-like phosphoesterase" evidence="1">
    <location>
        <begin position="3"/>
        <end position="176"/>
    </location>
</feature>
<dbReference type="PANTHER" id="PTHR12905">
    <property type="entry name" value="METALLOPHOSPHOESTERASE"/>
    <property type="match status" value="1"/>
</dbReference>
<organism evidence="2">
    <name type="scientific">Trepomonas sp. PC1</name>
    <dbReference type="NCBI Taxonomy" id="1076344"/>
    <lineage>
        <taxon>Eukaryota</taxon>
        <taxon>Metamonada</taxon>
        <taxon>Diplomonadida</taxon>
        <taxon>Hexamitidae</taxon>
        <taxon>Hexamitinae</taxon>
        <taxon>Trepomonas</taxon>
    </lineage>
</organism>
<dbReference type="EMBL" id="GDID01000818">
    <property type="protein sequence ID" value="JAP95788.1"/>
    <property type="molecule type" value="Transcribed_RNA"/>
</dbReference>
<feature type="non-terminal residue" evidence="2">
    <location>
        <position position="1"/>
    </location>
</feature>
<dbReference type="InterPro" id="IPR029052">
    <property type="entry name" value="Metallo-depent_PP-like"/>
</dbReference>
<reference evidence="2" key="1">
    <citation type="submission" date="2015-07" db="EMBL/GenBank/DDBJ databases">
        <title>Adaptation to a free-living lifestyle via gene acquisitions in the diplomonad Trepomonas sp. PC1.</title>
        <authorList>
            <person name="Xu F."/>
            <person name="Jerlstrom-Hultqvist J."/>
            <person name="Kolisko M."/>
            <person name="Simpson A.G.B."/>
            <person name="Roger A.J."/>
            <person name="Svard S.G."/>
            <person name="Andersson J.O."/>
        </authorList>
    </citation>
    <scope>NUCLEOTIDE SEQUENCE</scope>
    <source>
        <strain evidence="2">PC1</strain>
    </source>
</reference>
<dbReference type="AlphaFoldDB" id="A0A146KI28"/>
<evidence type="ECO:0000259" key="1">
    <source>
        <dbReference type="Pfam" id="PF00149"/>
    </source>
</evidence>
<dbReference type="SUPFAM" id="SSF56300">
    <property type="entry name" value="Metallo-dependent phosphatases"/>
    <property type="match status" value="1"/>
</dbReference>
<dbReference type="InterPro" id="IPR004843">
    <property type="entry name" value="Calcineurin-like_PHP"/>
</dbReference>
<protein>
    <submittedName>
        <fullName evidence="2">Calcineurin-like phosphoesterase superfamily domain-containing protein</fullName>
    </submittedName>
</protein>
<dbReference type="Pfam" id="PF00149">
    <property type="entry name" value="Metallophos"/>
    <property type="match status" value="1"/>
</dbReference>